<evidence type="ECO:0000313" key="2">
    <source>
        <dbReference type="EMBL" id="MCS0631159.1"/>
    </source>
</evidence>
<sequence length="439" mass="46037">MTFRIGLALALLIAAVHGAAGAEGALRAAAARVDITPPLEELPAPYKSVYDPIYVRALVLDNGTARAAVIVADVPAIQAGIHADLIRQVAAHGGIPPDNILLGASHTHNSIRVAASNSGGIIAGSDAFTRRVTDATLAAVRQAVAGLQPARAGYAVGKSHLIANRNEWSPAEHRYIDGIDRSGSQFVDPSLAVLKVETLSGEPLALLLNYGIEPVVDEAQPDEISGDVPGAAARYVEQASGDKAVALFTIGPAASPAYRVWTRPVPDPRDAARAHRLLSAMGTLLGEEALATARDVKRMSARMRITGGVQTLQCPGKVTTPQNLARECSNAPGATVPACRFRDAEGPPVALHYGLLQLGDVALVHADANIVPSVGYRLKQALPLANAMVVLDNFGPFRFLVDDASYPLNTYEATATRARQGCGEQGLVDGVLQLLDRSR</sequence>
<evidence type="ECO:0008006" key="4">
    <source>
        <dbReference type="Google" id="ProtNLM"/>
    </source>
</evidence>
<evidence type="ECO:0000256" key="1">
    <source>
        <dbReference type="SAM" id="SignalP"/>
    </source>
</evidence>
<reference evidence="2" key="1">
    <citation type="submission" date="2022-08" db="EMBL/GenBank/DDBJ databases">
        <title>Reclassification of Massilia species as members of the genera Telluria, Duganella, Pseudoduganella, Mokoshia gen. nov. and Zemynaea gen. nov. using orthogonal and non-orthogonal genome-based approaches.</title>
        <authorList>
            <person name="Bowman J.P."/>
        </authorList>
    </citation>
    <scope>NUCLEOTIDE SEQUENCE</scope>
    <source>
        <strain evidence="2">LMG 11547</strain>
    </source>
</reference>
<keyword evidence="3" id="KW-1185">Reference proteome</keyword>
<dbReference type="RefSeq" id="WP_259450241.1">
    <property type="nucleotide sequence ID" value="NZ_CP119520.1"/>
</dbReference>
<proteinExistence type="predicted"/>
<name>A0ABT2C3E9_9BURK</name>
<feature type="chain" id="PRO_5045763840" description="Neutral/alkaline non-lysosomal ceramidase N-terminal domain-containing protein" evidence="1">
    <location>
        <begin position="23"/>
        <end position="439"/>
    </location>
</feature>
<comment type="caution">
    <text evidence="2">The sequence shown here is derived from an EMBL/GenBank/DDBJ whole genome shotgun (WGS) entry which is preliminary data.</text>
</comment>
<accession>A0ABT2C3E9</accession>
<keyword evidence="1" id="KW-0732">Signal</keyword>
<gene>
    <name evidence="2" type="ORF">NX786_17640</name>
</gene>
<protein>
    <recommendedName>
        <fullName evidence="4">Neutral/alkaline non-lysosomal ceramidase N-terminal domain-containing protein</fullName>
    </recommendedName>
</protein>
<evidence type="ECO:0000313" key="3">
    <source>
        <dbReference type="Proteomes" id="UP001165263"/>
    </source>
</evidence>
<dbReference type="Proteomes" id="UP001165263">
    <property type="component" value="Unassembled WGS sequence"/>
</dbReference>
<dbReference type="EMBL" id="JANUHC010000006">
    <property type="protein sequence ID" value="MCS0631159.1"/>
    <property type="molecule type" value="Genomic_DNA"/>
</dbReference>
<feature type="signal peptide" evidence="1">
    <location>
        <begin position="1"/>
        <end position="22"/>
    </location>
</feature>
<organism evidence="2 3">
    <name type="scientific">Telluria mixta</name>
    <dbReference type="NCBI Taxonomy" id="34071"/>
    <lineage>
        <taxon>Bacteria</taxon>
        <taxon>Pseudomonadati</taxon>
        <taxon>Pseudomonadota</taxon>
        <taxon>Betaproteobacteria</taxon>
        <taxon>Burkholderiales</taxon>
        <taxon>Oxalobacteraceae</taxon>
        <taxon>Telluria group</taxon>
        <taxon>Telluria</taxon>
    </lineage>
</organism>